<dbReference type="Gene3D" id="2.20.180.10">
    <property type="entry name" value="putative fmn-dependent nitroreductase like domains"/>
    <property type="match status" value="1"/>
</dbReference>
<accession>A0A3B1CC65</accession>
<keyword evidence="2" id="KW-0560">Oxidoreductase</keyword>
<dbReference type="InterPro" id="IPR000415">
    <property type="entry name" value="Nitroreductase-like"/>
</dbReference>
<dbReference type="PANTHER" id="PTHR43673">
    <property type="entry name" value="NAD(P)H NITROREDUCTASE YDGI-RELATED"/>
    <property type="match status" value="1"/>
</dbReference>
<proteinExistence type="inferred from homology"/>
<feature type="domain" description="Nitroreductase" evidence="3">
    <location>
        <begin position="20"/>
        <end position="75"/>
    </location>
</feature>
<dbReference type="InterPro" id="IPR029479">
    <property type="entry name" value="Nitroreductase"/>
</dbReference>
<name>A0A3B1CC65_9ZZZZ</name>
<feature type="domain" description="Nitroreductase" evidence="3">
    <location>
        <begin position="114"/>
        <end position="163"/>
    </location>
</feature>
<dbReference type="AlphaFoldDB" id="A0A3B1CC65"/>
<dbReference type="GO" id="GO:0016491">
    <property type="term" value="F:oxidoreductase activity"/>
    <property type="evidence" value="ECO:0007669"/>
    <property type="project" value="UniProtKB-KW"/>
</dbReference>
<dbReference type="CDD" id="cd02062">
    <property type="entry name" value="Nitro_FMN_reductase"/>
    <property type="match status" value="1"/>
</dbReference>
<protein>
    <submittedName>
        <fullName evidence="4">Uncharacterized nitroreductase family protein CT0345</fullName>
    </submittedName>
</protein>
<comment type="similarity">
    <text evidence="1">Belongs to the nitroreductase family.</text>
</comment>
<reference evidence="4" key="1">
    <citation type="submission" date="2018-06" db="EMBL/GenBank/DDBJ databases">
        <authorList>
            <person name="Zhirakovskaya E."/>
        </authorList>
    </citation>
    <scope>NUCLEOTIDE SEQUENCE</scope>
</reference>
<gene>
    <name evidence="4" type="ORF">MNBD_NITROSPINAE01-844</name>
</gene>
<dbReference type="PANTHER" id="PTHR43673:SF10">
    <property type="entry name" value="NADH DEHYDROGENASE_NAD(P)H NITROREDUCTASE XCC3605-RELATED"/>
    <property type="match status" value="1"/>
</dbReference>
<dbReference type="EMBL" id="UOGC01000022">
    <property type="protein sequence ID" value="VAX16255.1"/>
    <property type="molecule type" value="Genomic_DNA"/>
</dbReference>
<organism evidence="4">
    <name type="scientific">hydrothermal vent metagenome</name>
    <dbReference type="NCBI Taxonomy" id="652676"/>
    <lineage>
        <taxon>unclassified sequences</taxon>
        <taxon>metagenomes</taxon>
        <taxon>ecological metagenomes</taxon>
    </lineage>
</organism>
<dbReference type="Gene3D" id="3.40.109.10">
    <property type="entry name" value="NADH Oxidase"/>
    <property type="match status" value="1"/>
</dbReference>
<dbReference type="InterPro" id="IPR023312">
    <property type="entry name" value="Put_nitroreductase_C_bac"/>
</dbReference>
<dbReference type="Pfam" id="PF00881">
    <property type="entry name" value="Nitroreductase"/>
    <property type="match status" value="2"/>
</dbReference>
<evidence type="ECO:0000259" key="3">
    <source>
        <dbReference type="Pfam" id="PF00881"/>
    </source>
</evidence>
<evidence type="ECO:0000313" key="4">
    <source>
        <dbReference type="EMBL" id="VAX16255.1"/>
    </source>
</evidence>
<evidence type="ECO:0000256" key="1">
    <source>
        <dbReference type="ARBA" id="ARBA00007118"/>
    </source>
</evidence>
<sequence>MLIIPHLNMWYLRDMIKKLIEKTRSCRRFRENRAIDINTLVDLVDSARLSASAANLQPLKYFLVADREKNSEIFPLLGWAGYLKEWAGPPEGERPLAYIVVLGDTGICTSFDCDLGIALQSMSLVATEKGLAGCIIASFQKDKLGAVLGVSEGFTLLAVLALGEPVEKIVLEKISPDGSIKYWRDAEGVHHVPKRSLDDIIVGRF</sequence>
<evidence type="ECO:0000256" key="2">
    <source>
        <dbReference type="ARBA" id="ARBA00023002"/>
    </source>
</evidence>
<dbReference type="SUPFAM" id="SSF55469">
    <property type="entry name" value="FMN-dependent nitroreductase-like"/>
    <property type="match status" value="1"/>
</dbReference>